<protein>
    <recommendedName>
        <fullName evidence="1">Transposable element P transposase-like GTP-binding insertion domain-containing protein</fullName>
    </recommendedName>
</protein>
<feature type="domain" description="Transposable element P transposase-like GTP-binding insertion" evidence="1">
    <location>
        <begin position="22"/>
        <end position="105"/>
    </location>
</feature>
<gene>
    <name evidence="2" type="ORF">OUZ56_003611</name>
</gene>
<proteinExistence type="predicted"/>
<name>A0ABR0A976_9CRUS</name>
<dbReference type="Proteomes" id="UP001234178">
    <property type="component" value="Unassembled WGS sequence"/>
</dbReference>
<dbReference type="InterPro" id="IPR048366">
    <property type="entry name" value="TNP-like_GBD"/>
</dbReference>
<dbReference type="Pfam" id="PF21788">
    <property type="entry name" value="TNP-like_GBD"/>
    <property type="match status" value="1"/>
</dbReference>
<reference evidence="2 3" key="1">
    <citation type="journal article" date="2023" name="Nucleic Acids Res.">
        <title>The hologenome of Daphnia magna reveals possible DNA methylation and microbiome-mediated evolution of the host genome.</title>
        <authorList>
            <person name="Chaturvedi A."/>
            <person name="Li X."/>
            <person name="Dhandapani V."/>
            <person name="Marshall H."/>
            <person name="Kissane S."/>
            <person name="Cuenca-Cambronero M."/>
            <person name="Asole G."/>
            <person name="Calvet F."/>
            <person name="Ruiz-Romero M."/>
            <person name="Marangio P."/>
            <person name="Guigo R."/>
            <person name="Rago D."/>
            <person name="Mirbahai L."/>
            <person name="Eastwood N."/>
            <person name="Colbourne J.K."/>
            <person name="Zhou J."/>
            <person name="Mallon E."/>
            <person name="Orsini L."/>
        </authorList>
    </citation>
    <scope>NUCLEOTIDE SEQUENCE [LARGE SCALE GENOMIC DNA]</scope>
    <source>
        <strain evidence="2">LRV0_1</strain>
    </source>
</reference>
<dbReference type="EMBL" id="JAOYFB010000036">
    <property type="protein sequence ID" value="KAK4021701.1"/>
    <property type="molecule type" value="Genomic_DNA"/>
</dbReference>
<comment type="caution">
    <text evidence="2">The sequence shown here is derived from an EMBL/GenBank/DDBJ whole genome shotgun (WGS) entry which is preliminary data.</text>
</comment>
<evidence type="ECO:0000313" key="3">
    <source>
        <dbReference type="Proteomes" id="UP001234178"/>
    </source>
</evidence>
<organism evidence="2 3">
    <name type="scientific">Daphnia magna</name>
    <dbReference type="NCBI Taxonomy" id="35525"/>
    <lineage>
        <taxon>Eukaryota</taxon>
        <taxon>Metazoa</taxon>
        <taxon>Ecdysozoa</taxon>
        <taxon>Arthropoda</taxon>
        <taxon>Crustacea</taxon>
        <taxon>Branchiopoda</taxon>
        <taxon>Diplostraca</taxon>
        <taxon>Cladocera</taxon>
        <taxon>Anomopoda</taxon>
        <taxon>Daphniidae</taxon>
        <taxon>Daphnia</taxon>
    </lineage>
</organism>
<evidence type="ECO:0000259" key="1">
    <source>
        <dbReference type="Pfam" id="PF21788"/>
    </source>
</evidence>
<keyword evidence="3" id="KW-1185">Reference proteome</keyword>
<evidence type="ECO:0000313" key="2">
    <source>
        <dbReference type="EMBL" id="KAK4021701.1"/>
    </source>
</evidence>
<accession>A0ABR0A976</accession>
<sequence length="113" mass="12893">MKNLITHSTSGSDVFFLRNVPHLFKCIRNHIFNHKVVQAAGRTIKYLDLFLHDEIRGSTGLSLVSKLKPVHVNPNSFQRMSVKLAVQNNFQMLSNFVTDGLRHYRMAEDVALA</sequence>